<proteinExistence type="predicted"/>
<dbReference type="eggNOG" id="arCOG03898">
    <property type="taxonomic scope" value="Archaea"/>
</dbReference>
<organism evidence="4 5">
    <name type="scientific">Halorubrum lacusprofundi (strain ATCC 49239 / DSM 5036 / JCM 8891 / ACAM 34)</name>
    <dbReference type="NCBI Taxonomy" id="416348"/>
    <lineage>
        <taxon>Archaea</taxon>
        <taxon>Methanobacteriati</taxon>
        <taxon>Methanobacteriota</taxon>
        <taxon>Stenosarchaea group</taxon>
        <taxon>Halobacteria</taxon>
        <taxon>Halobacteriales</taxon>
        <taxon>Haloferacaceae</taxon>
        <taxon>Halorubrum</taxon>
    </lineage>
</organism>
<evidence type="ECO:0000259" key="3">
    <source>
        <dbReference type="SMART" id="SM00507"/>
    </source>
</evidence>
<dbReference type="Pfam" id="PF01844">
    <property type="entry name" value="HNH"/>
    <property type="match status" value="1"/>
</dbReference>
<dbReference type="EMBL" id="CP001367">
    <property type="protein sequence ID" value="ACM59075.1"/>
    <property type="molecule type" value="Genomic_DNA"/>
</dbReference>
<dbReference type="RefSeq" id="WP_012660269.1">
    <property type="nucleotide sequence ID" value="NC_012030.1"/>
</dbReference>
<dbReference type="InterPro" id="IPR003615">
    <property type="entry name" value="HNH_nuc"/>
</dbReference>
<dbReference type="Gene3D" id="1.10.30.50">
    <property type="match status" value="1"/>
</dbReference>
<keyword evidence="4" id="KW-0378">Hydrolase</keyword>
<geneLocation type="plasmid" evidence="4 5">
    <name>pHLAC01</name>
</geneLocation>
<evidence type="ECO:0000313" key="4">
    <source>
        <dbReference type="EMBL" id="ACM59075.1"/>
    </source>
</evidence>
<accession>B9LX84</accession>
<feature type="region of interest" description="Disordered" evidence="1">
    <location>
        <begin position="27"/>
        <end position="55"/>
    </location>
</feature>
<evidence type="ECO:0000313" key="5">
    <source>
        <dbReference type="Proteomes" id="UP000000740"/>
    </source>
</evidence>
<dbReference type="Proteomes" id="UP000000740">
    <property type="component" value="Plasmid pHLAC01"/>
</dbReference>
<reference evidence="4 5" key="1">
    <citation type="journal article" date="2016" name="Stand. Genomic Sci.">
        <title>Complete genome sequence of the Antarctic Halorubrum lacusprofundi type strain ACAM 34.</title>
        <authorList>
            <person name="Anderson I.J."/>
            <person name="DasSarma P."/>
            <person name="Lucas S."/>
            <person name="Copeland A."/>
            <person name="Lapidus A."/>
            <person name="Del Rio T.G."/>
            <person name="Tice H."/>
            <person name="Dalin E."/>
            <person name="Bruce D.C."/>
            <person name="Goodwin L."/>
            <person name="Pitluck S."/>
            <person name="Sims D."/>
            <person name="Brettin T.S."/>
            <person name="Detter J.C."/>
            <person name="Han C.S."/>
            <person name="Larimer F."/>
            <person name="Hauser L."/>
            <person name="Land M."/>
            <person name="Ivanova N."/>
            <person name="Richardson P."/>
            <person name="Cavicchioli R."/>
            <person name="DasSarma S."/>
            <person name="Woese C.R."/>
            <person name="Kyrpides N.C."/>
        </authorList>
    </citation>
    <scope>NUCLEOTIDE SEQUENCE [LARGE SCALE GENOMIC DNA]</scope>
    <source>
        <strain evidence="5">ATCC 49239 / DSM 5036 / JCM 8891 / ACAM 34</strain>
    </source>
</reference>
<dbReference type="GeneID" id="31400969"/>
<gene>
    <name evidence="4" type="ordered locus">Hlac_3568</name>
</gene>
<keyword evidence="4" id="KW-0540">Nuclease</keyword>
<evidence type="ECO:0000256" key="1">
    <source>
        <dbReference type="SAM" id="MobiDB-lite"/>
    </source>
</evidence>
<dbReference type="GO" id="GO:0004519">
    <property type="term" value="F:endonuclease activity"/>
    <property type="evidence" value="ECO:0007669"/>
    <property type="project" value="UniProtKB-KW"/>
</dbReference>
<feature type="compositionally biased region" description="Basic residues" evidence="1">
    <location>
        <begin position="41"/>
        <end position="52"/>
    </location>
</feature>
<dbReference type="HOGENOM" id="CLU_929395_0_0_2"/>
<keyword evidence="2" id="KW-0472">Membrane</keyword>
<dbReference type="InterPro" id="IPR002711">
    <property type="entry name" value="HNH"/>
</dbReference>
<sequence length="299" mass="33560">MGKDYPSDWNSRRKKVYKRDNYRCQKCGSRGGSRGNTELHAHHKKPKSKGGSHRFSNLTTVCKSCHEDIHGHGVGGRSNSSSTNQATEELSPEELIAGLVGLSLLIAVIITGSAIMQVMPEGQTVSQSYELDYHLKNDPDSDMKYSLNNGRPLYIQHTIDDNKISEGGSTKISLRIENPSDRHLRGRITINRQVGWRGNEETLLTIDYNLPPETYQEETVTVQAENLYNPENSLPAESDLSYENEIWTDGYYALSAGQQGIGGDTITVRKHLFDRFGFIWLCFLSVNAIVGLGLRRWLQ</sequence>
<evidence type="ECO:0000256" key="2">
    <source>
        <dbReference type="SAM" id="Phobius"/>
    </source>
</evidence>
<feature type="transmembrane region" description="Helical" evidence="2">
    <location>
        <begin position="278"/>
        <end position="298"/>
    </location>
</feature>
<dbReference type="GO" id="GO:0008270">
    <property type="term" value="F:zinc ion binding"/>
    <property type="evidence" value="ECO:0007669"/>
    <property type="project" value="InterPro"/>
</dbReference>
<keyword evidence="5" id="KW-1185">Reference proteome</keyword>
<keyword evidence="4" id="KW-0255">Endonuclease</keyword>
<protein>
    <submittedName>
        <fullName evidence="4">HNH endonuclease</fullName>
    </submittedName>
</protein>
<name>B9LX84_HALLT</name>
<dbReference type="KEGG" id="hla:Hlac_3568"/>
<keyword evidence="2" id="KW-0812">Transmembrane</keyword>
<keyword evidence="4" id="KW-0614">Plasmid</keyword>
<dbReference type="SMART" id="SM00507">
    <property type="entry name" value="HNHc"/>
    <property type="match status" value="1"/>
</dbReference>
<dbReference type="CDD" id="cd00085">
    <property type="entry name" value="HNHc"/>
    <property type="match status" value="1"/>
</dbReference>
<feature type="domain" description="HNH nuclease" evidence="3">
    <location>
        <begin position="11"/>
        <end position="67"/>
    </location>
</feature>
<keyword evidence="2" id="KW-1133">Transmembrane helix</keyword>
<dbReference type="AlphaFoldDB" id="B9LX84"/>
<feature type="transmembrane region" description="Helical" evidence="2">
    <location>
        <begin position="95"/>
        <end position="116"/>
    </location>
</feature>
<dbReference type="GO" id="GO:0003676">
    <property type="term" value="F:nucleic acid binding"/>
    <property type="evidence" value="ECO:0007669"/>
    <property type="project" value="InterPro"/>
</dbReference>